<dbReference type="RefSeq" id="WP_377168631.1">
    <property type="nucleotide sequence ID" value="NZ_JBHSMQ010000006.1"/>
</dbReference>
<proteinExistence type="predicted"/>
<evidence type="ECO:0000256" key="1">
    <source>
        <dbReference type="SAM" id="SignalP"/>
    </source>
</evidence>
<keyword evidence="1" id="KW-0732">Signal</keyword>
<organism evidence="2 3">
    <name type="scientific">Prosthecobacter fluviatilis</name>
    <dbReference type="NCBI Taxonomy" id="445931"/>
    <lineage>
        <taxon>Bacteria</taxon>
        <taxon>Pseudomonadati</taxon>
        <taxon>Verrucomicrobiota</taxon>
        <taxon>Verrucomicrobiia</taxon>
        <taxon>Verrucomicrobiales</taxon>
        <taxon>Verrucomicrobiaceae</taxon>
        <taxon>Prosthecobacter</taxon>
    </lineage>
</organism>
<reference evidence="3" key="1">
    <citation type="journal article" date="2019" name="Int. J. Syst. Evol. Microbiol.">
        <title>The Global Catalogue of Microorganisms (GCM) 10K type strain sequencing project: providing services to taxonomists for standard genome sequencing and annotation.</title>
        <authorList>
            <consortium name="The Broad Institute Genomics Platform"/>
            <consortium name="The Broad Institute Genome Sequencing Center for Infectious Disease"/>
            <person name="Wu L."/>
            <person name="Ma J."/>
        </authorList>
    </citation>
    <scope>NUCLEOTIDE SEQUENCE [LARGE SCALE GENOMIC DNA]</scope>
    <source>
        <strain evidence="3">CGMCC 4.1469</strain>
    </source>
</reference>
<name>A0ABW0KT39_9BACT</name>
<evidence type="ECO:0000313" key="3">
    <source>
        <dbReference type="Proteomes" id="UP001596052"/>
    </source>
</evidence>
<protein>
    <submittedName>
        <fullName evidence="2">Uncharacterized protein</fullName>
    </submittedName>
</protein>
<feature type="chain" id="PRO_5046124706" evidence="1">
    <location>
        <begin position="22"/>
        <end position="240"/>
    </location>
</feature>
<evidence type="ECO:0000313" key="2">
    <source>
        <dbReference type="EMBL" id="MFC5456415.1"/>
    </source>
</evidence>
<keyword evidence="3" id="KW-1185">Reference proteome</keyword>
<dbReference type="Proteomes" id="UP001596052">
    <property type="component" value="Unassembled WGS sequence"/>
</dbReference>
<gene>
    <name evidence="2" type="ORF">ACFQDI_16245</name>
</gene>
<dbReference type="EMBL" id="JBHSMQ010000006">
    <property type="protein sequence ID" value="MFC5456415.1"/>
    <property type="molecule type" value="Genomic_DNA"/>
</dbReference>
<sequence length="240" mass="27532">MTRLLLSTFFLLITCGFATKAAAETEYLVVSGGPAVREFEDLRKPGEQHDRWWGNFIRTARVRMQEIHQTAPAGTRITWLVYRDAYVRRAASEHQPLMQNVESVTKAYPYINLVWFRSTDELIRYINHGGAAGRSGLKISGFEYFGHSNKYSFMFDYSSDVYATSTAWLHENDLRKISRWAFSGKAYCQSWGCHTAESFSKAWKRATGTKMVGAQGKTDYSDMHLRNWHVGLSSGARWVR</sequence>
<feature type="signal peptide" evidence="1">
    <location>
        <begin position="1"/>
        <end position="21"/>
    </location>
</feature>
<comment type="caution">
    <text evidence="2">The sequence shown here is derived from an EMBL/GenBank/DDBJ whole genome shotgun (WGS) entry which is preliminary data.</text>
</comment>
<accession>A0ABW0KT39</accession>